<protein>
    <submittedName>
        <fullName evidence="2">Uncharacterized protein</fullName>
    </submittedName>
</protein>
<organism evidence="2 3">
    <name type="scientific">Paenibacillus violae</name>
    <dbReference type="NCBI Taxonomy" id="3077234"/>
    <lineage>
        <taxon>Bacteria</taxon>
        <taxon>Bacillati</taxon>
        <taxon>Bacillota</taxon>
        <taxon>Bacilli</taxon>
        <taxon>Bacillales</taxon>
        <taxon>Paenibacillaceae</taxon>
        <taxon>Paenibacillus</taxon>
    </lineage>
</organism>
<keyword evidence="3" id="KW-1185">Reference proteome</keyword>
<feature type="region of interest" description="Disordered" evidence="1">
    <location>
        <begin position="1"/>
        <end position="34"/>
    </location>
</feature>
<dbReference type="EMBL" id="JAWCUD010000002">
    <property type="protein sequence ID" value="MDU0201146.1"/>
    <property type="molecule type" value="Genomic_DNA"/>
</dbReference>
<dbReference type="Proteomes" id="UP001260980">
    <property type="component" value="Unassembled WGS sequence"/>
</dbReference>
<evidence type="ECO:0000313" key="3">
    <source>
        <dbReference type="Proteomes" id="UP001260980"/>
    </source>
</evidence>
<evidence type="ECO:0000256" key="1">
    <source>
        <dbReference type="SAM" id="MobiDB-lite"/>
    </source>
</evidence>
<name>A0ABU3RA58_9BACL</name>
<evidence type="ECO:0000313" key="2">
    <source>
        <dbReference type="EMBL" id="MDU0201146.1"/>
    </source>
</evidence>
<comment type="caution">
    <text evidence="2">The sequence shown here is derived from an EMBL/GenBank/DDBJ whole genome shotgun (WGS) entry which is preliminary data.</text>
</comment>
<reference evidence="2 3" key="1">
    <citation type="submission" date="2023-10" db="EMBL/GenBank/DDBJ databases">
        <title>Paenibacillus strain PFR10 Genome sequencing and assembly.</title>
        <authorList>
            <person name="Kim I."/>
        </authorList>
    </citation>
    <scope>NUCLEOTIDE SEQUENCE [LARGE SCALE GENOMIC DNA]</scope>
    <source>
        <strain evidence="2 3">PFR10</strain>
    </source>
</reference>
<sequence length="326" mass="35469">MSSAGSQHTVRQPSTSSPTNKSMDAATTSDQASYDTTSIASLSQMMLLQRTIGNQAVATMVQRRITPQTAQGTVVQRSLDDETKVTWTHIKLSALWTKMRDRSEGKDGMPNYAGNIRDAMADYVNTVHTERELAEIIVNREPFKAIFLNPRKNQQDDAIADPGGNIDQAIQAVLAACIFYHATFEENVADILAGGIKASKGGKGSGISTHGRDNAAANATYNKWSKGHSFITKSRAEANGYKEKMALKKPAKIIHVLSLPAFIDDSSMKVDIDSKAGLKYEGDLDMIGDGAKLNDRALKVIHMGLKQMNRTALDAKILEVYTANYG</sequence>
<proteinExistence type="predicted"/>
<dbReference type="RefSeq" id="WP_315950837.1">
    <property type="nucleotide sequence ID" value="NZ_JAWCUD010000002.1"/>
</dbReference>
<gene>
    <name evidence="2" type="ORF">RQP52_08605</name>
</gene>
<accession>A0ABU3RA58</accession>